<evidence type="ECO:0000313" key="3">
    <source>
        <dbReference type="Proteomes" id="UP000824469"/>
    </source>
</evidence>
<sequence length="49" mass="5187">STTMATSAGLSHSDGSEGFPTMTVDRVESLVDIGIGIGSYFDREVDYIT</sequence>
<feature type="compositionally biased region" description="Polar residues" evidence="1">
    <location>
        <begin position="1"/>
        <end position="10"/>
    </location>
</feature>
<protein>
    <submittedName>
        <fullName evidence="2">Uncharacterized protein</fullName>
    </submittedName>
</protein>
<dbReference type="Proteomes" id="UP000824469">
    <property type="component" value="Unassembled WGS sequence"/>
</dbReference>
<feature type="non-terminal residue" evidence="2">
    <location>
        <position position="49"/>
    </location>
</feature>
<organism evidence="2 3">
    <name type="scientific">Taxus chinensis</name>
    <name type="common">Chinese yew</name>
    <name type="synonym">Taxus wallichiana var. chinensis</name>
    <dbReference type="NCBI Taxonomy" id="29808"/>
    <lineage>
        <taxon>Eukaryota</taxon>
        <taxon>Viridiplantae</taxon>
        <taxon>Streptophyta</taxon>
        <taxon>Embryophyta</taxon>
        <taxon>Tracheophyta</taxon>
        <taxon>Spermatophyta</taxon>
        <taxon>Pinopsida</taxon>
        <taxon>Pinidae</taxon>
        <taxon>Conifers II</taxon>
        <taxon>Cupressales</taxon>
        <taxon>Taxaceae</taxon>
        <taxon>Taxus</taxon>
    </lineage>
</organism>
<comment type="caution">
    <text evidence="2">The sequence shown here is derived from an EMBL/GenBank/DDBJ whole genome shotgun (WGS) entry which is preliminary data.</text>
</comment>
<proteinExistence type="predicted"/>
<keyword evidence="3" id="KW-1185">Reference proteome</keyword>
<feature type="non-terminal residue" evidence="2">
    <location>
        <position position="1"/>
    </location>
</feature>
<gene>
    <name evidence="2" type="ORF">KI387_044421</name>
</gene>
<dbReference type="AlphaFoldDB" id="A0AA38CMN4"/>
<dbReference type="EMBL" id="JAHRHJ020000009">
    <property type="protein sequence ID" value="KAH9303540.1"/>
    <property type="molecule type" value="Genomic_DNA"/>
</dbReference>
<evidence type="ECO:0000256" key="1">
    <source>
        <dbReference type="SAM" id="MobiDB-lite"/>
    </source>
</evidence>
<name>A0AA38CMN4_TAXCH</name>
<reference evidence="2 3" key="1">
    <citation type="journal article" date="2021" name="Nat. Plants">
        <title>The Taxus genome provides insights into paclitaxel biosynthesis.</title>
        <authorList>
            <person name="Xiong X."/>
            <person name="Gou J."/>
            <person name="Liao Q."/>
            <person name="Li Y."/>
            <person name="Zhou Q."/>
            <person name="Bi G."/>
            <person name="Li C."/>
            <person name="Du R."/>
            <person name="Wang X."/>
            <person name="Sun T."/>
            <person name="Guo L."/>
            <person name="Liang H."/>
            <person name="Lu P."/>
            <person name="Wu Y."/>
            <person name="Zhang Z."/>
            <person name="Ro D.K."/>
            <person name="Shang Y."/>
            <person name="Huang S."/>
            <person name="Yan J."/>
        </authorList>
    </citation>
    <scope>NUCLEOTIDE SEQUENCE [LARGE SCALE GENOMIC DNA]</scope>
    <source>
        <strain evidence="2">Ta-2019</strain>
    </source>
</reference>
<evidence type="ECO:0000313" key="2">
    <source>
        <dbReference type="EMBL" id="KAH9303540.1"/>
    </source>
</evidence>
<feature type="region of interest" description="Disordered" evidence="1">
    <location>
        <begin position="1"/>
        <end position="20"/>
    </location>
</feature>
<accession>A0AA38CMN4</accession>